<protein>
    <submittedName>
        <fullName evidence="2">Uncharacterized protein</fullName>
    </submittedName>
</protein>
<feature type="region of interest" description="Disordered" evidence="1">
    <location>
        <begin position="1"/>
        <end position="77"/>
    </location>
</feature>
<dbReference type="EMBL" id="JAEQNE010000003">
    <property type="protein sequence ID" value="MBL0392729.1"/>
    <property type="molecule type" value="Genomic_DNA"/>
</dbReference>
<accession>A0A936Z2L3</accession>
<keyword evidence="3" id="KW-1185">Reference proteome</keyword>
<reference evidence="2 3" key="1">
    <citation type="journal article" date="2017" name="Int. J. Syst. Evol. Microbiol.">
        <title>Ramlibacter monticola sp. nov., isolated from forest soil.</title>
        <authorList>
            <person name="Chaudhary D.K."/>
            <person name="Kim J."/>
        </authorList>
    </citation>
    <scope>NUCLEOTIDE SEQUENCE [LARGE SCALE GENOMIC DNA]</scope>
    <source>
        <strain evidence="2 3">KACC 19175</strain>
    </source>
</reference>
<name>A0A936Z2L3_9BURK</name>
<organism evidence="2 3">
    <name type="scientific">Ramlibacter monticola</name>
    <dbReference type="NCBI Taxonomy" id="1926872"/>
    <lineage>
        <taxon>Bacteria</taxon>
        <taxon>Pseudomonadati</taxon>
        <taxon>Pseudomonadota</taxon>
        <taxon>Betaproteobacteria</taxon>
        <taxon>Burkholderiales</taxon>
        <taxon>Comamonadaceae</taxon>
        <taxon>Ramlibacter</taxon>
    </lineage>
</organism>
<sequence>MSSSNQAAGRQHWSAGRGFTSLDPERQGEVQVHARRCAVDNPAPSRQSKVKPAQAWTRVQPDVDGSGYEGGSSRHWR</sequence>
<evidence type="ECO:0000313" key="2">
    <source>
        <dbReference type="EMBL" id="MBL0392729.1"/>
    </source>
</evidence>
<proteinExistence type="predicted"/>
<evidence type="ECO:0000256" key="1">
    <source>
        <dbReference type="SAM" id="MobiDB-lite"/>
    </source>
</evidence>
<dbReference type="Proteomes" id="UP000599109">
    <property type="component" value="Unassembled WGS sequence"/>
</dbReference>
<evidence type="ECO:0000313" key="3">
    <source>
        <dbReference type="Proteomes" id="UP000599109"/>
    </source>
</evidence>
<dbReference type="RefSeq" id="WP_201675337.1">
    <property type="nucleotide sequence ID" value="NZ_JAEQNE010000003.1"/>
</dbReference>
<dbReference type="AlphaFoldDB" id="A0A936Z2L3"/>
<gene>
    <name evidence="2" type="ORF">JJ685_16430</name>
</gene>
<comment type="caution">
    <text evidence="2">The sequence shown here is derived from an EMBL/GenBank/DDBJ whole genome shotgun (WGS) entry which is preliminary data.</text>
</comment>